<dbReference type="Gene3D" id="3.30.450.40">
    <property type="match status" value="1"/>
</dbReference>
<evidence type="ECO:0008006" key="10">
    <source>
        <dbReference type="Google" id="ProtNLM"/>
    </source>
</evidence>
<dbReference type="GO" id="GO:0003677">
    <property type="term" value="F:DNA binding"/>
    <property type="evidence" value="ECO:0007669"/>
    <property type="project" value="UniProtKB-KW"/>
</dbReference>
<dbReference type="InterPro" id="IPR036390">
    <property type="entry name" value="WH_DNA-bd_sf"/>
</dbReference>
<dbReference type="RefSeq" id="WP_010743164.1">
    <property type="nucleotide sequence ID" value="NZ_KB946253.1"/>
</dbReference>
<keyword evidence="3" id="KW-0804">Transcription</keyword>
<gene>
    <name evidence="7" type="ORF">I585_01346</name>
    <name evidence="6" type="ORF">UAI_04393</name>
</gene>
<dbReference type="InterPro" id="IPR050707">
    <property type="entry name" value="HTH_MetabolicPath_Reg"/>
</dbReference>
<evidence type="ECO:0000256" key="1">
    <source>
        <dbReference type="ARBA" id="ARBA00023015"/>
    </source>
</evidence>
<dbReference type="PATRIC" id="fig|1158601.3.peg.4361"/>
<dbReference type="SMART" id="SM00346">
    <property type="entry name" value="HTH_ICLR"/>
    <property type="match status" value="1"/>
</dbReference>
<dbReference type="GO" id="GO:0003700">
    <property type="term" value="F:DNA-binding transcription factor activity"/>
    <property type="evidence" value="ECO:0007669"/>
    <property type="project" value="TreeGrafter"/>
</dbReference>
<evidence type="ECO:0000259" key="4">
    <source>
        <dbReference type="PROSITE" id="PS51077"/>
    </source>
</evidence>
<feature type="domain" description="IclR-ED" evidence="5">
    <location>
        <begin position="64"/>
        <end position="245"/>
    </location>
</feature>
<dbReference type="EMBL" id="ASWA01000002">
    <property type="protein sequence ID" value="EOT69867.1"/>
    <property type="molecule type" value="Genomic_DNA"/>
</dbReference>
<dbReference type="GO" id="GO:0045892">
    <property type="term" value="P:negative regulation of DNA-templated transcription"/>
    <property type="evidence" value="ECO:0007669"/>
    <property type="project" value="TreeGrafter"/>
</dbReference>
<reference evidence="7 9" key="2">
    <citation type="submission" date="2013-03" db="EMBL/GenBank/DDBJ databases">
        <title>The Genome Sequence of Enterococcus malodoratus ATCC_43197 (PacBio/Illumina hybrid assembly).</title>
        <authorList>
            <consortium name="The Broad Institute Genomics Platform"/>
            <consortium name="The Broad Institute Genome Sequencing Center for Infectious Disease"/>
            <person name="Earl A."/>
            <person name="Russ C."/>
            <person name="Gilmore M."/>
            <person name="Surin D."/>
            <person name="Walker B."/>
            <person name="Young S."/>
            <person name="Zeng Q."/>
            <person name="Gargeya S."/>
            <person name="Fitzgerald M."/>
            <person name="Haas B."/>
            <person name="Abouelleil A."/>
            <person name="Allen A.W."/>
            <person name="Alvarado L."/>
            <person name="Arachchi H.M."/>
            <person name="Berlin A.M."/>
            <person name="Chapman S.B."/>
            <person name="Gainer-Dewar J."/>
            <person name="Goldberg J."/>
            <person name="Griggs A."/>
            <person name="Gujja S."/>
            <person name="Hansen M."/>
            <person name="Howarth C."/>
            <person name="Imamovic A."/>
            <person name="Ireland A."/>
            <person name="Larimer J."/>
            <person name="McCowan C."/>
            <person name="Murphy C."/>
            <person name="Pearson M."/>
            <person name="Poon T.W."/>
            <person name="Priest M."/>
            <person name="Roberts A."/>
            <person name="Saif S."/>
            <person name="Shea T."/>
            <person name="Sisk P."/>
            <person name="Sykes S."/>
            <person name="Wortman J."/>
            <person name="Nusbaum C."/>
            <person name="Birren B."/>
        </authorList>
    </citation>
    <scope>NUCLEOTIDE SEQUENCE [LARGE SCALE GENOMIC DNA]</scope>
    <source>
        <strain evidence="7 9">ATCC 43197</strain>
    </source>
</reference>
<dbReference type="InterPro" id="IPR014757">
    <property type="entry name" value="Tscrpt_reg_IclR_C"/>
</dbReference>
<sequence length="256" mass="29202">MHRSTYRVLKILELLANSLEGLSLTNLSNKLDIPKGSLHPILKTMLSENFIRLDENDNYKIGQQAYHVGFSYTQDSDLLHEIDLVIKELSSTVNQTVYFSVLSSGDTLYLLKQSVPTPIQIIAKQGFTFPAYSTAIGKSLLSDYSMEELKRLYPDGFIKLSEYTIDNFEELYKQLKQVRETGFSYEKEESNKDVQCVAIPIKYNNKVIAAISIATPIFYYNDQFEDKAKEALLKAKSKIEFLISEDLDGWTYSALV</sequence>
<reference evidence="6 8" key="1">
    <citation type="submission" date="2013-02" db="EMBL/GenBank/DDBJ databases">
        <title>The Genome Sequence of Enterococcus malodoratus ATCC_43197.</title>
        <authorList>
            <consortium name="The Broad Institute Genome Sequencing Platform"/>
            <consortium name="The Broad Institute Genome Sequencing Center for Infectious Disease"/>
            <person name="Earl A.M."/>
            <person name="Gilmore M.S."/>
            <person name="Lebreton F."/>
            <person name="Walker B."/>
            <person name="Young S.K."/>
            <person name="Zeng Q."/>
            <person name="Gargeya S."/>
            <person name="Fitzgerald M."/>
            <person name="Haas B."/>
            <person name="Abouelleil A."/>
            <person name="Alvarado L."/>
            <person name="Arachchi H.M."/>
            <person name="Berlin A.M."/>
            <person name="Chapman S.B."/>
            <person name="Dewar J."/>
            <person name="Goldberg J."/>
            <person name="Griggs A."/>
            <person name="Gujja S."/>
            <person name="Hansen M."/>
            <person name="Howarth C."/>
            <person name="Imamovic A."/>
            <person name="Larimer J."/>
            <person name="McCowan C."/>
            <person name="Murphy C."/>
            <person name="Neiman D."/>
            <person name="Pearson M."/>
            <person name="Priest M."/>
            <person name="Roberts A."/>
            <person name="Saif S."/>
            <person name="Shea T."/>
            <person name="Sisk P."/>
            <person name="Sykes S."/>
            <person name="Wortman J."/>
            <person name="Nusbaum C."/>
            <person name="Birren B."/>
        </authorList>
    </citation>
    <scope>NUCLEOTIDE SEQUENCE [LARGE SCALE GENOMIC DNA]</scope>
    <source>
        <strain evidence="6 8">ATCC 43197</strain>
    </source>
</reference>
<evidence type="ECO:0000313" key="6">
    <source>
        <dbReference type="EMBL" id="EOH72109.1"/>
    </source>
</evidence>
<evidence type="ECO:0000259" key="5">
    <source>
        <dbReference type="PROSITE" id="PS51078"/>
    </source>
</evidence>
<dbReference type="OrthoDB" id="9791752at2"/>
<keyword evidence="1" id="KW-0805">Transcription regulation</keyword>
<dbReference type="SUPFAM" id="SSF46785">
    <property type="entry name" value="Winged helix' DNA-binding domain"/>
    <property type="match status" value="1"/>
</dbReference>
<dbReference type="EMBL" id="AJAK01000031">
    <property type="protein sequence ID" value="EOH72109.1"/>
    <property type="molecule type" value="Genomic_DNA"/>
</dbReference>
<dbReference type="PROSITE" id="PS51078">
    <property type="entry name" value="ICLR_ED"/>
    <property type="match status" value="1"/>
</dbReference>
<comment type="caution">
    <text evidence="6">The sequence shown here is derived from an EMBL/GenBank/DDBJ whole genome shotgun (WGS) entry which is preliminary data.</text>
</comment>
<organism evidence="6 8">
    <name type="scientific">Enterococcus malodoratus ATCC 43197</name>
    <dbReference type="NCBI Taxonomy" id="1158601"/>
    <lineage>
        <taxon>Bacteria</taxon>
        <taxon>Bacillati</taxon>
        <taxon>Bacillota</taxon>
        <taxon>Bacilli</taxon>
        <taxon>Lactobacillales</taxon>
        <taxon>Enterococcaceae</taxon>
        <taxon>Enterococcus</taxon>
    </lineage>
</organism>
<keyword evidence="9" id="KW-1185">Reference proteome</keyword>
<accession>R2R823</accession>
<dbReference type="STRING" id="71451.RV07_GL004131"/>
<dbReference type="PANTHER" id="PTHR30136">
    <property type="entry name" value="HELIX-TURN-HELIX TRANSCRIPTIONAL REGULATOR, ICLR FAMILY"/>
    <property type="match status" value="1"/>
</dbReference>
<evidence type="ECO:0000313" key="7">
    <source>
        <dbReference type="EMBL" id="EOT69867.1"/>
    </source>
</evidence>
<dbReference type="InterPro" id="IPR005471">
    <property type="entry name" value="Tscrpt_reg_IclR_N"/>
</dbReference>
<evidence type="ECO:0000256" key="3">
    <source>
        <dbReference type="ARBA" id="ARBA00023163"/>
    </source>
</evidence>
<evidence type="ECO:0000256" key="2">
    <source>
        <dbReference type="ARBA" id="ARBA00023125"/>
    </source>
</evidence>
<protein>
    <recommendedName>
        <fullName evidence="10">IclR family transcriptional regulator</fullName>
    </recommendedName>
</protein>
<dbReference type="SUPFAM" id="SSF55781">
    <property type="entry name" value="GAF domain-like"/>
    <property type="match status" value="1"/>
</dbReference>
<dbReference type="InterPro" id="IPR029016">
    <property type="entry name" value="GAF-like_dom_sf"/>
</dbReference>
<keyword evidence="2" id="KW-0238">DNA-binding</keyword>
<evidence type="ECO:0000313" key="9">
    <source>
        <dbReference type="Proteomes" id="UP000014148"/>
    </source>
</evidence>
<dbReference type="Pfam" id="PF01614">
    <property type="entry name" value="IclR_C"/>
    <property type="match status" value="1"/>
</dbReference>
<dbReference type="Proteomes" id="UP000014148">
    <property type="component" value="Unassembled WGS sequence"/>
</dbReference>
<evidence type="ECO:0000313" key="8">
    <source>
        <dbReference type="Proteomes" id="UP000013783"/>
    </source>
</evidence>
<name>R2R823_9ENTE</name>
<feature type="domain" description="HTH iclR-type" evidence="4">
    <location>
        <begin position="2"/>
        <end position="63"/>
    </location>
</feature>
<proteinExistence type="predicted"/>
<dbReference type="Proteomes" id="UP000013783">
    <property type="component" value="Unassembled WGS sequence"/>
</dbReference>
<dbReference type="PROSITE" id="PS51077">
    <property type="entry name" value="HTH_ICLR"/>
    <property type="match status" value="1"/>
</dbReference>
<dbReference type="Pfam" id="PF09339">
    <property type="entry name" value="HTH_IclR"/>
    <property type="match status" value="1"/>
</dbReference>
<dbReference type="eggNOG" id="COG1414">
    <property type="taxonomic scope" value="Bacteria"/>
</dbReference>
<dbReference type="PANTHER" id="PTHR30136:SF24">
    <property type="entry name" value="HTH-TYPE TRANSCRIPTIONAL REPRESSOR ALLR"/>
    <property type="match status" value="1"/>
</dbReference>
<dbReference type="InterPro" id="IPR036388">
    <property type="entry name" value="WH-like_DNA-bd_sf"/>
</dbReference>
<dbReference type="AlphaFoldDB" id="R2R823"/>
<dbReference type="Gene3D" id="1.10.10.10">
    <property type="entry name" value="Winged helix-like DNA-binding domain superfamily/Winged helix DNA-binding domain"/>
    <property type="match status" value="1"/>
</dbReference>